<feature type="compositionally biased region" description="Basic and acidic residues" evidence="4">
    <location>
        <begin position="872"/>
        <end position="886"/>
    </location>
</feature>
<evidence type="ECO:0000313" key="7">
    <source>
        <dbReference type="Proteomes" id="UP000287033"/>
    </source>
</evidence>
<dbReference type="STRING" id="137246.A0A401S894"/>
<dbReference type="Proteomes" id="UP000287033">
    <property type="component" value="Unassembled WGS sequence"/>
</dbReference>
<dbReference type="PANTHER" id="PTHR47092">
    <property type="entry name" value="CAT EYE SYNDROME CRITICAL REGION PROTEIN 2"/>
    <property type="match status" value="1"/>
</dbReference>
<feature type="region of interest" description="Disordered" evidence="4">
    <location>
        <begin position="1025"/>
        <end position="1046"/>
    </location>
</feature>
<feature type="domain" description="Bromo" evidence="5">
    <location>
        <begin position="513"/>
        <end position="583"/>
    </location>
</feature>
<keyword evidence="7" id="KW-1185">Reference proteome</keyword>
<dbReference type="CDD" id="cd05509">
    <property type="entry name" value="Bromo_gcn5_like"/>
    <property type="match status" value="1"/>
</dbReference>
<feature type="compositionally biased region" description="Polar residues" evidence="4">
    <location>
        <begin position="861"/>
        <end position="871"/>
    </location>
</feature>
<evidence type="ECO:0000259" key="5">
    <source>
        <dbReference type="PROSITE" id="PS50014"/>
    </source>
</evidence>
<feature type="compositionally biased region" description="Polar residues" evidence="4">
    <location>
        <begin position="638"/>
        <end position="648"/>
    </location>
</feature>
<comment type="caution">
    <text evidence="6">The sequence shown here is derived from an EMBL/GenBank/DDBJ whole genome shotgun (WGS) entry which is preliminary data.</text>
</comment>
<evidence type="ECO:0000256" key="1">
    <source>
        <dbReference type="ARBA" id="ARBA00023117"/>
    </source>
</evidence>
<dbReference type="EMBL" id="BEZZ01000132">
    <property type="protein sequence ID" value="GCC26619.1"/>
    <property type="molecule type" value="Genomic_DNA"/>
</dbReference>
<name>A0A401S894_CHIPU</name>
<dbReference type="AlphaFoldDB" id="A0A401S894"/>
<dbReference type="InterPro" id="IPR001487">
    <property type="entry name" value="Bromodomain"/>
</dbReference>
<keyword evidence="3" id="KW-0175">Coiled coil</keyword>
<reference evidence="6 7" key="1">
    <citation type="journal article" date="2018" name="Nat. Ecol. Evol.">
        <title>Shark genomes provide insights into elasmobranch evolution and the origin of vertebrates.</title>
        <authorList>
            <person name="Hara Y"/>
            <person name="Yamaguchi K"/>
            <person name="Onimaru K"/>
            <person name="Kadota M"/>
            <person name="Koyanagi M"/>
            <person name="Keeley SD"/>
            <person name="Tatsumi K"/>
            <person name="Tanaka K"/>
            <person name="Motone F"/>
            <person name="Kageyama Y"/>
            <person name="Nozu R"/>
            <person name="Adachi N"/>
            <person name="Nishimura O"/>
            <person name="Nakagawa R"/>
            <person name="Tanegashima C"/>
            <person name="Kiyatake I"/>
            <person name="Matsumoto R"/>
            <person name="Murakumo K"/>
            <person name="Nishida K"/>
            <person name="Terakita A"/>
            <person name="Kuratani S"/>
            <person name="Sato K"/>
            <person name="Hyodo S Kuraku.S."/>
        </authorList>
    </citation>
    <scope>NUCLEOTIDE SEQUENCE [LARGE SCALE GENOMIC DNA]</scope>
</reference>
<dbReference type="GO" id="GO:0006338">
    <property type="term" value="P:chromatin remodeling"/>
    <property type="evidence" value="ECO:0007669"/>
    <property type="project" value="InterPro"/>
</dbReference>
<feature type="region of interest" description="Disordered" evidence="4">
    <location>
        <begin position="856"/>
        <end position="886"/>
    </location>
</feature>
<dbReference type="SUPFAM" id="SSF47370">
    <property type="entry name" value="Bromodomain"/>
    <property type="match status" value="1"/>
</dbReference>
<dbReference type="GO" id="GO:0007338">
    <property type="term" value="P:single fertilization"/>
    <property type="evidence" value="ECO:0007669"/>
    <property type="project" value="TreeGrafter"/>
</dbReference>
<dbReference type="SMART" id="SM00297">
    <property type="entry name" value="BROMO"/>
    <property type="match status" value="1"/>
</dbReference>
<dbReference type="Gene3D" id="1.20.920.10">
    <property type="entry name" value="Bromodomain-like"/>
    <property type="match status" value="1"/>
</dbReference>
<dbReference type="Pfam" id="PF00439">
    <property type="entry name" value="Bromodomain"/>
    <property type="match status" value="1"/>
</dbReference>
<dbReference type="GO" id="GO:0090537">
    <property type="term" value="C:CERF complex"/>
    <property type="evidence" value="ECO:0007669"/>
    <property type="project" value="InterPro"/>
</dbReference>
<dbReference type="PROSITE" id="PS50014">
    <property type="entry name" value="BROMODOMAIN_2"/>
    <property type="match status" value="1"/>
</dbReference>
<evidence type="ECO:0000313" key="6">
    <source>
        <dbReference type="EMBL" id="GCC26619.1"/>
    </source>
</evidence>
<organism evidence="6 7">
    <name type="scientific">Chiloscyllium punctatum</name>
    <name type="common">Brownbanded bambooshark</name>
    <name type="synonym">Hemiscyllium punctatum</name>
    <dbReference type="NCBI Taxonomy" id="137246"/>
    <lineage>
        <taxon>Eukaryota</taxon>
        <taxon>Metazoa</taxon>
        <taxon>Chordata</taxon>
        <taxon>Craniata</taxon>
        <taxon>Vertebrata</taxon>
        <taxon>Chondrichthyes</taxon>
        <taxon>Elasmobranchii</taxon>
        <taxon>Galeomorphii</taxon>
        <taxon>Galeoidea</taxon>
        <taxon>Orectolobiformes</taxon>
        <taxon>Hemiscylliidae</taxon>
        <taxon>Chiloscyllium</taxon>
    </lineage>
</organism>
<accession>A0A401S894</accession>
<feature type="compositionally biased region" description="Basic residues" evidence="4">
    <location>
        <begin position="622"/>
        <end position="631"/>
    </location>
</feature>
<keyword evidence="1 2" id="KW-0103">Bromodomain</keyword>
<dbReference type="PANTHER" id="PTHR47092:SF1">
    <property type="entry name" value="CHROMATIN REMODELING REGULATOR CECR2"/>
    <property type="match status" value="1"/>
</dbReference>
<dbReference type="PRINTS" id="PR00503">
    <property type="entry name" value="BROMODOMAIN"/>
</dbReference>
<feature type="compositionally biased region" description="Polar residues" evidence="4">
    <location>
        <begin position="657"/>
        <end position="670"/>
    </location>
</feature>
<proteinExistence type="predicted"/>
<dbReference type="InterPro" id="IPR029614">
    <property type="entry name" value="CECR2"/>
</dbReference>
<sequence>MFPPCYPILKIHRPASLKNATLKPPGCAQCVQALLSAPSPRIARLSPLAGTQETGASLPVGGSEPFHFPAGVSELRARQLLLNSPGRRIASASVRRWLTAFGLPDFEIEELEEALLINDIDFLDDLIACLLQGCYQRRDITPDSCDMYLEDIIKHRWELEEGRPNPLKNTKFKELPIRLRVELLHRLCDYRLDADDVFDLLKGLDADNLRVEPLGEDAVGATYWYFYGTRLYKEGPSFILEKNQVEEIENGKLNTCSSNYKLTNLKLKKRGRPSKRKKLEDNYFTTMSESTIVTREVPPIEDSRQECKSCDPLKMPGSCGTWELVCQTEEEWRKLTEGLQTNTSIKERQLHATLTEDFLPEICNMIAHKEKQLQKKLSEMAPRRISDRLTLKRLQQEEEEKMSAIAKVEEQKRREEEAERQLLLAVQKKEQEQLMEEERRREFEERVKAVEGRAKRRKMREERAWLLSQGKELPPELLNLEPLFPKKKDKKTKDLFELDEDYIAMYKVLDAVKAHKDSWPFLEPVDESYAPNYYEIIETPMDLSTIERKLNEKQYTVKEEFVADMKVMFEDCLEYNGEGNEYTKMAEALDRCFNKSMLKHFPADDADSDEEFNLRWEDREKKDRRRTKSSRFGKEATETLSKITNESLRQQKRVNGEMQSAGTERNSDQLQHGPPLRTLGLVNGQTYPLSPPYKGMSCTDSPHQMYPLQGQQRPSVPCMFGSRPTVETQYQYCSPREPQLTHQVRQQLHHQFIMQHQVTVNDRQGPRMLAAGNKTTFPGPGHHSMLICQQILMKLEKRSQSKTHQLEVNKNNNAKIQASRLQIPNQPHNSPPKGSEGSSDSHTLANATQEVMNGNAKENNDMSQGTNNMSHTIKDEKLNKEHERPESPKEILDLDSHNAAAKRHNAQPVSGLIYRGPAVHPGIQGPHGILSHSSVYTAQSSSLFNTNPYATRRPPQAILGAPRHRLPPHQINGQPQTRMPLYSQSDERMGQYQTIMMQQQRIRPPPEEHYNIRGMSVQENPFQKSVSGTEMGKEVEQKIPASFSDK</sequence>
<dbReference type="InterPro" id="IPR036427">
    <property type="entry name" value="Bromodomain-like_sf"/>
</dbReference>
<gene>
    <name evidence="6" type="ORF">chiPu_0005037</name>
</gene>
<feature type="region of interest" description="Disordered" evidence="4">
    <location>
        <begin position="620"/>
        <end position="675"/>
    </location>
</feature>
<evidence type="ECO:0000256" key="2">
    <source>
        <dbReference type="PROSITE-ProRule" id="PRU00035"/>
    </source>
</evidence>
<feature type="coiled-coil region" evidence="3">
    <location>
        <begin position="391"/>
        <end position="447"/>
    </location>
</feature>
<evidence type="ECO:0000256" key="4">
    <source>
        <dbReference type="SAM" id="MobiDB-lite"/>
    </source>
</evidence>
<evidence type="ECO:0000256" key="3">
    <source>
        <dbReference type="SAM" id="Coils"/>
    </source>
</evidence>
<dbReference type="OrthoDB" id="303107at2759"/>
<protein>
    <recommendedName>
        <fullName evidence="5">Bromo domain-containing protein</fullName>
    </recommendedName>
</protein>
<feature type="region of interest" description="Disordered" evidence="4">
    <location>
        <begin position="823"/>
        <end position="842"/>
    </location>
</feature>